<comment type="similarity">
    <text evidence="3">Belongs to the RBT5 family.</text>
</comment>
<proteinExistence type="inferred from homology"/>
<dbReference type="RefSeq" id="XP_033527839.1">
    <property type="nucleotide sequence ID" value="XM_033672717.1"/>
</dbReference>
<dbReference type="InterPro" id="IPR008427">
    <property type="entry name" value="Extracellular_membr_CFEM_dom"/>
</dbReference>
<keyword evidence="8" id="KW-0449">Lipoprotein</keyword>
<dbReference type="GO" id="GO:0046872">
    <property type="term" value="F:metal ion binding"/>
    <property type="evidence" value="ECO:0007669"/>
    <property type="project" value="UniProtKB-UniRule"/>
</dbReference>
<comment type="caution">
    <text evidence="9">Lacks conserved residue(s) required for the propagation of feature annotation.</text>
</comment>
<feature type="binding site" description="axial binding residue" evidence="9">
    <location>
        <position position="565"/>
    </location>
    <ligand>
        <name>heme</name>
        <dbReference type="ChEBI" id="CHEBI:30413"/>
    </ligand>
    <ligandPart>
        <name>Fe</name>
        <dbReference type="ChEBI" id="CHEBI:18248"/>
    </ligandPart>
</feature>
<keyword evidence="5" id="KW-0472">Membrane</keyword>
<keyword evidence="9" id="KW-0479">Metal-binding</keyword>
<feature type="chain" id="PRO_5025329444" description="CFEM domain-containing protein" evidence="11">
    <location>
        <begin position="20"/>
        <end position="748"/>
    </location>
</feature>
<dbReference type="PROSITE" id="PS52012">
    <property type="entry name" value="CFEM"/>
    <property type="match status" value="1"/>
</dbReference>
<organism evidence="13 14">
    <name type="scientific">Dothidotthia symphoricarpi CBS 119687</name>
    <dbReference type="NCBI Taxonomy" id="1392245"/>
    <lineage>
        <taxon>Eukaryota</taxon>
        <taxon>Fungi</taxon>
        <taxon>Dikarya</taxon>
        <taxon>Ascomycota</taxon>
        <taxon>Pezizomycotina</taxon>
        <taxon>Dothideomycetes</taxon>
        <taxon>Pleosporomycetidae</taxon>
        <taxon>Pleosporales</taxon>
        <taxon>Dothidotthiaceae</taxon>
        <taxon>Dothidotthia</taxon>
    </lineage>
</organism>
<evidence type="ECO:0000256" key="4">
    <source>
        <dbReference type="ARBA" id="ARBA00022525"/>
    </source>
</evidence>
<evidence type="ECO:0000313" key="13">
    <source>
        <dbReference type="EMBL" id="KAF2133452.1"/>
    </source>
</evidence>
<evidence type="ECO:0000313" key="14">
    <source>
        <dbReference type="Proteomes" id="UP000799771"/>
    </source>
</evidence>
<dbReference type="Proteomes" id="UP000799771">
    <property type="component" value="Unassembled WGS sequence"/>
</dbReference>
<evidence type="ECO:0000256" key="9">
    <source>
        <dbReference type="PROSITE-ProRule" id="PRU01356"/>
    </source>
</evidence>
<keyword evidence="4" id="KW-0964">Secreted</keyword>
<feature type="region of interest" description="Disordered" evidence="10">
    <location>
        <begin position="410"/>
        <end position="460"/>
    </location>
</feature>
<evidence type="ECO:0000259" key="12">
    <source>
        <dbReference type="PROSITE" id="PS52012"/>
    </source>
</evidence>
<protein>
    <recommendedName>
        <fullName evidence="12">CFEM domain-containing protein</fullName>
    </recommendedName>
</protein>
<reference evidence="13" key="1">
    <citation type="journal article" date="2020" name="Stud. Mycol.">
        <title>101 Dothideomycetes genomes: a test case for predicting lifestyles and emergence of pathogens.</title>
        <authorList>
            <person name="Haridas S."/>
            <person name="Albert R."/>
            <person name="Binder M."/>
            <person name="Bloem J."/>
            <person name="Labutti K."/>
            <person name="Salamov A."/>
            <person name="Andreopoulos B."/>
            <person name="Baker S."/>
            <person name="Barry K."/>
            <person name="Bills G."/>
            <person name="Bluhm B."/>
            <person name="Cannon C."/>
            <person name="Castanera R."/>
            <person name="Culley D."/>
            <person name="Daum C."/>
            <person name="Ezra D."/>
            <person name="Gonzalez J."/>
            <person name="Henrissat B."/>
            <person name="Kuo A."/>
            <person name="Liang C."/>
            <person name="Lipzen A."/>
            <person name="Lutzoni F."/>
            <person name="Magnuson J."/>
            <person name="Mondo S."/>
            <person name="Nolan M."/>
            <person name="Ohm R."/>
            <person name="Pangilinan J."/>
            <person name="Park H.-J."/>
            <person name="Ramirez L."/>
            <person name="Alfaro M."/>
            <person name="Sun H."/>
            <person name="Tritt A."/>
            <person name="Yoshinaga Y."/>
            <person name="Zwiers L.-H."/>
            <person name="Turgeon B."/>
            <person name="Goodwin S."/>
            <person name="Spatafora J."/>
            <person name="Crous P."/>
            <person name="Grigoriev I."/>
        </authorList>
    </citation>
    <scope>NUCLEOTIDE SEQUENCE</scope>
    <source>
        <strain evidence="13">CBS 119687</strain>
    </source>
</reference>
<evidence type="ECO:0000256" key="6">
    <source>
        <dbReference type="ARBA" id="ARBA00022729"/>
    </source>
</evidence>
<keyword evidence="6 11" id="KW-0732">Signal</keyword>
<evidence type="ECO:0000256" key="8">
    <source>
        <dbReference type="ARBA" id="ARBA00023288"/>
    </source>
</evidence>
<feature type="compositionally biased region" description="Polar residues" evidence="10">
    <location>
        <begin position="369"/>
        <end position="392"/>
    </location>
</feature>
<dbReference type="AlphaFoldDB" id="A0A6A6AN83"/>
<gene>
    <name evidence="13" type="ORF">P153DRAFT_428421</name>
</gene>
<feature type="signal peptide" evidence="11">
    <location>
        <begin position="1"/>
        <end position="19"/>
    </location>
</feature>
<comment type="subcellular location">
    <subcellularLocation>
        <location evidence="1">Membrane</location>
        <topology evidence="1">Lipid-anchor</topology>
        <topology evidence="1">GPI-anchor</topology>
    </subcellularLocation>
    <subcellularLocation>
        <location evidence="2">Secreted</location>
    </subcellularLocation>
</comment>
<evidence type="ECO:0000256" key="7">
    <source>
        <dbReference type="ARBA" id="ARBA00023157"/>
    </source>
</evidence>
<evidence type="ECO:0000256" key="5">
    <source>
        <dbReference type="ARBA" id="ARBA00022622"/>
    </source>
</evidence>
<keyword evidence="5" id="KW-0336">GPI-anchor</keyword>
<keyword evidence="7" id="KW-1015">Disulfide bond</keyword>
<feature type="region of interest" description="Disordered" evidence="10">
    <location>
        <begin position="498"/>
        <end position="542"/>
    </location>
</feature>
<keyword evidence="9" id="KW-0408">Iron</keyword>
<name>A0A6A6AN83_9PLEO</name>
<feature type="compositionally biased region" description="Polar residues" evidence="10">
    <location>
        <begin position="255"/>
        <end position="264"/>
    </location>
</feature>
<feature type="compositionally biased region" description="Polar residues" evidence="10">
    <location>
        <begin position="498"/>
        <end position="520"/>
    </location>
</feature>
<dbReference type="GeneID" id="54413149"/>
<keyword evidence="14" id="KW-1185">Reference proteome</keyword>
<evidence type="ECO:0000256" key="10">
    <source>
        <dbReference type="SAM" id="MobiDB-lite"/>
    </source>
</evidence>
<keyword evidence="5" id="KW-0325">Glycoprotein</keyword>
<sequence>MKNLFAFLVISLAGQQVTATWNLFGTPFKSPNYNDNECNDKQKSGFNWSDLKEGISNFQYGDFDFSGGWTCANSFNKRDHISKRTFGSKCIKNKVRKDKFASFGCDKRKSGFSIDYIDVSVEFDVDLDLHYRMGDGSTCYSTWSCKVGGSTIKNSQCGGATSVEVYLGSRFSGDQKECEIGFHNIGFQCNSGTIYTSPTVGTPSSTTPTVSQPGSTAPPTETTVSSCEVMLTQPPVSTTSALCDGSSCNSLPPVTTSTIETSTQPPVPSSPPASCEGESCNNQPLVSTAVIGTPPVSSNLIETLSTSFSLFESTPVPSTPIETLPGSSVLTETPPASQTIPSTGTPSIPCNGGYGEDCSTSAVTLPASSSLIETPPASQTTSYIGTSSSSCDGSYGEECTTSFVTSTSVMTQESSTPSSVVPSTASSAPVYTSSSSPPDTPPVGQSSSVPPQSQVSIVVPPVSSPSGSLYTLKSTSASSPCYGGYGGSCEGSTTAISNPSTSTGISASSPPLVSSTTPILGTSNSTSPIPSSTGTPPSSNPPDVLPRCMNTWIQVDSTGCKDNTDSNCYCKIKDFTKNVIDCVSAWCSNDAETKQALEYLIGICADHVSENPGIVTDCPSYIPLTPTTSTASISKTASSASAVKTPCTTITVGTMEITVPQVHFSTQKGVADSNPTQTVGLVPGTAPAQTSASTTASRYPMGSTMATFAPTGIGANSTSSAEFTGAASLFGIEIEYAFLGAMLAFVAL</sequence>
<feature type="region of interest" description="Disordered" evidence="10">
    <location>
        <begin position="369"/>
        <end position="395"/>
    </location>
</feature>
<keyword evidence="9" id="KW-0349">Heme</keyword>
<dbReference type="EMBL" id="ML977499">
    <property type="protein sequence ID" value="KAF2133452.1"/>
    <property type="molecule type" value="Genomic_DNA"/>
</dbReference>
<dbReference type="GO" id="GO:0005576">
    <property type="term" value="C:extracellular region"/>
    <property type="evidence" value="ECO:0007669"/>
    <property type="project" value="UniProtKB-SubCell"/>
</dbReference>
<evidence type="ECO:0000256" key="3">
    <source>
        <dbReference type="ARBA" id="ARBA00010031"/>
    </source>
</evidence>
<feature type="compositionally biased region" description="Low complexity" evidence="10">
    <location>
        <begin position="200"/>
        <end position="215"/>
    </location>
</feature>
<dbReference type="GO" id="GO:0098552">
    <property type="term" value="C:side of membrane"/>
    <property type="evidence" value="ECO:0007669"/>
    <property type="project" value="UniProtKB-KW"/>
</dbReference>
<evidence type="ECO:0000256" key="1">
    <source>
        <dbReference type="ARBA" id="ARBA00004589"/>
    </source>
</evidence>
<feature type="domain" description="CFEM" evidence="12">
    <location>
        <begin position="515"/>
        <end position="631"/>
    </location>
</feature>
<dbReference type="Pfam" id="PF05730">
    <property type="entry name" value="CFEM"/>
    <property type="match status" value="1"/>
</dbReference>
<dbReference type="OrthoDB" id="5431405at2759"/>
<accession>A0A6A6AN83</accession>
<evidence type="ECO:0000256" key="11">
    <source>
        <dbReference type="SAM" id="SignalP"/>
    </source>
</evidence>
<feature type="region of interest" description="Disordered" evidence="10">
    <location>
        <begin position="255"/>
        <end position="279"/>
    </location>
</feature>
<evidence type="ECO:0000256" key="2">
    <source>
        <dbReference type="ARBA" id="ARBA00004613"/>
    </source>
</evidence>
<feature type="compositionally biased region" description="Low complexity" evidence="10">
    <location>
        <begin position="521"/>
        <end position="537"/>
    </location>
</feature>
<feature type="region of interest" description="Disordered" evidence="10">
    <location>
        <begin position="200"/>
        <end position="222"/>
    </location>
</feature>